<dbReference type="GO" id="GO:0005524">
    <property type="term" value="F:ATP binding"/>
    <property type="evidence" value="ECO:0007669"/>
    <property type="project" value="InterPro"/>
</dbReference>
<evidence type="ECO:0000313" key="3">
    <source>
        <dbReference type="Proteomes" id="UP000249467"/>
    </source>
</evidence>
<proteinExistence type="predicted"/>
<reference evidence="2 3" key="2">
    <citation type="submission" date="2018-06" db="EMBL/GenBank/DDBJ databases">
        <title>Metagenomic assembly of (sub)arctic Cyanobacteria and their associated microbiome from non-axenic cultures.</title>
        <authorList>
            <person name="Baurain D."/>
        </authorList>
    </citation>
    <scope>NUCLEOTIDE SEQUENCE [LARGE SCALE GENOMIC DNA]</scope>
    <source>
        <strain evidence="2">ULC066bin1</strain>
    </source>
</reference>
<dbReference type="Gene3D" id="3.40.50.300">
    <property type="entry name" value="P-loop containing nucleotide triphosphate hydrolases"/>
    <property type="match status" value="1"/>
</dbReference>
<accession>A0A2W4WKQ8</accession>
<dbReference type="InterPro" id="IPR014555">
    <property type="entry name" value="RecF-like"/>
</dbReference>
<gene>
    <name evidence="2" type="ORF">DCF19_00995</name>
</gene>
<dbReference type="InterPro" id="IPR027417">
    <property type="entry name" value="P-loop_NTPase"/>
</dbReference>
<dbReference type="CDD" id="cd00267">
    <property type="entry name" value="ABC_ATPase"/>
    <property type="match status" value="1"/>
</dbReference>
<dbReference type="InterPro" id="IPR003959">
    <property type="entry name" value="ATPase_AAA_core"/>
</dbReference>
<dbReference type="AlphaFoldDB" id="A0A2W4WKQ8"/>
<dbReference type="GO" id="GO:0006302">
    <property type="term" value="P:double-strand break repair"/>
    <property type="evidence" value="ECO:0007669"/>
    <property type="project" value="TreeGrafter"/>
</dbReference>
<evidence type="ECO:0000259" key="1">
    <source>
        <dbReference type="Pfam" id="PF13304"/>
    </source>
</evidence>
<sequence length="400" mass="45432">MLKHISIKGFKSIKELDLDLSPINVLIGANGSGKSNFISFFKLLRWMIQRNGQLQFFVGQSGGASSFLFDGSAVTPQIEAELNFETTSSKNDYFFRLFYAASDTFIFAEEKYRRNIYSNSTGQGLLNVRSNNLRTAIQRNYSDNSGNIDISPFSGLATWKSLDAGHKESRLIDDINLGNQISTDIFYLIQSFETHQFHDTSQTARFKQRWSIDDNQRLKEDAGNLAPFLLRIRDNEPRYYQRIVETLSQIAPFFDDFVLAPVGNTILLQWREKGTDLIFSPYQASDGTLRAMALVTLLLQPPDTLPNVLILDEPELGLHPYAINIIGSLINSVSNRCQVILATQSPLLVDCFEPEDIIVVERNDRESSFKRLVVEDLEDWLEEYSLSELWNKNVIGGRPS</sequence>
<dbReference type="Proteomes" id="UP000249467">
    <property type="component" value="Unassembled WGS sequence"/>
</dbReference>
<dbReference type="EMBL" id="QBML01000001">
    <property type="protein sequence ID" value="PZO45100.1"/>
    <property type="molecule type" value="Genomic_DNA"/>
</dbReference>
<dbReference type="SUPFAM" id="SSF52540">
    <property type="entry name" value="P-loop containing nucleoside triphosphate hydrolases"/>
    <property type="match status" value="1"/>
</dbReference>
<name>A0A2W4WKQ8_9CYAN</name>
<dbReference type="PANTHER" id="PTHR32182:SF22">
    <property type="entry name" value="ATP-DEPENDENT ENDONUCLEASE, OLD FAMILY-RELATED"/>
    <property type="match status" value="1"/>
</dbReference>
<dbReference type="GO" id="GO:0000731">
    <property type="term" value="P:DNA synthesis involved in DNA repair"/>
    <property type="evidence" value="ECO:0007669"/>
    <property type="project" value="TreeGrafter"/>
</dbReference>
<dbReference type="GO" id="GO:0016887">
    <property type="term" value="F:ATP hydrolysis activity"/>
    <property type="evidence" value="ECO:0007669"/>
    <property type="project" value="InterPro"/>
</dbReference>
<dbReference type="Pfam" id="PF13304">
    <property type="entry name" value="AAA_21"/>
    <property type="match status" value="1"/>
</dbReference>
<protein>
    <submittedName>
        <fullName evidence="2">Chromosome segregation protein SMC</fullName>
    </submittedName>
</protein>
<dbReference type="PIRSF" id="PIRSF029347">
    <property type="entry name" value="RecF"/>
    <property type="match status" value="1"/>
</dbReference>
<evidence type="ECO:0000313" key="2">
    <source>
        <dbReference type="EMBL" id="PZO45100.1"/>
    </source>
</evidence>
<dbReference type="PANTHER" id="PTHR32182">
    <property type="entry name" value="DNA REPLICATION AND REPAIR PROTEIN RECF"/>
    <property type="match status" value="1"/>
</dbReference>
<reference evidence="2 3" key="1">
    <citation type="submission" date="2018-04" db="EMBL/GenBank/DDBJ databases">
        <authorList>
            <person name="Go L.Y."/>
            <person name="Mitchell J.A."/>
        </authorList>
    </citation>
    <scope>NUCLEOTIDE SEQUENCE [LARGE SCALE GENOMIC DNA]</scope>
    <source>
        <strain evidence="2">ULC066bin1</strain>
    </source>
</reference>
<comment type="caution">
    <text evidence="2">The sequence shown here is derived from an EMBL/GenBank/DDBJ whole genome shotgun (WGS) entry which is preliminary data.</text>
</comment>
<organism evidence="2 3">
    <name type="scientific">Pseudanabaena frigida</name>
    <dbReference type="NCBI Taxonomy" id="945775"/>
    <lineage>
        <taxon>Bacteria</taxon>
        <taxon>Bacillati</taxon>
        <taxon>Cyanobacteriota</taxon>
        <taxon>Cyanophyceae</taxon>
        <taxon>Pseudanabaenales</taxon>
        <taxon>Pseudanabaenaceae</taxon>
        <taxon>Pseudanabaena</taxon>
    </lineage>
</organism>
<feature type="domain" description="ATPase AAA-type core" evidence="1">
    <location>
        <begin position="23"/>
        <end position="350"/>
    </location>
</feature>